<evidence type="ECO:0000313" key="5">
    <source>
        <dbReference type="WormBase" id="SRAE_X000233800"/>
    </source>
</evidence>
<evidence type="ECO:0000313" key="2">
    <source>
        <dbReference type="EMBL" id="CEF60603.1"/>
    </source>
</evidence>
<dbReference type="GO" id="GO:0003964">
    <property type="term" value="F:RNA-directed DNA polymerase activity"/>
    <property type="evidence" value="ECO:0007669"/>
    <property type="project" value="UniProtKB-KW"/>
</dbReference>
<dbReference type="EMBL" id="LN609400">
    <property type="protein sequence ID" value="CEF60603.1"/>
    <property type="molecule type" value="Genomic_DNA"/>
</dbReference>
<keyword evidence="2" id="KW-0695">RNA-directed DNA polymerase</keyword>
<accession>A0A090MR03</accession>
<dbReference type="Pfam" id="PF00078">
    <property type="entry name" value="RVT_1"/>
    <property type="match status" value="1"/>
</dbReference>
<dbReference type="WormBase" id="SRAE_X000233800">
    <property type="protein sequence ID" value="SRP05478"/>
    <property type="gene ID" value="WBGene00267922"/>
</dbReference>
<evidence type="ECO:0000313" key="4">
    <source>
        <dbReference type="WBParaSite" id="SRAE_X000233800.1"/>
    </source>
</evidence>
<dbReference type="GeneID" id="36385416"/>
<evidence type="ECO:0000259" key="1">
    <source>
        <dbReference type="PROSITE" id="PS50878"/>
    </source>
</evidence>
<dbReference type="Proteomes" id="UP000035682">
    <property type="component" value="Unplaced"/>
</dbReference>
<keyword evidence="2" id="KW-0808">Transferase</keyword>
<dbReference type="RefSeq" id="XP_024499812.1">
    <property type="nucleotide sequence ID" value="XM_024645539.1"/>
</dbReference>
<feature type="domain" description="Reverse transcriptase" evidence="1">
    <location>
        <begin position="1"/>
        <end position="305"/>
    </location>
</feature>
<dbReference type="AlphaFoldDB" id="A0A090MR03"/>
<dbReference type="WBParaSite" id="SRAE_X000233800.1">
    <property type="protein sequence ID" value="SRAE_X000233800.1"/>
    <property type="gene ID" value="WBGene00267922"/>
</dbReference>
<keyword evidence="2" id="KW-0548">Nucleotidyltransferase</keyword>
<evidence type="ECO:0000313" key="3">
    <source>
        <dbReference type="Proteomes" id="UP000035682"/>
    </source>
</evidence>
<keyword evidence="3" id="KW-1185">Reference proteome</keyword>
<proteinExistence type="predicted"/>
<dbReference type="PANTHER" id="PTHR35450:SF2">
    <property type="entry name" value="REVERSE TRANSCRIPTASE DOMAIN-CONTAINING PROTEIN"/>
    <property type="match status" value="1"/>
</dbReference>
<protein>
    <submittedName>
        <fullName evidence="2 4">Reverse transcriptase domain-containing protein</fullName>
    </submittedName>
</protein>
<reference evidence="2" key="2">
    <citation type="submission" date="2014-09" db="EMBL/GenBank/DDBJ databases">
        <authorList>
            <person name="Aslett A.Martin."/>
        </authorList>
    </citation>
    <scope>NUCLEOTIDE SEQUENCE</scope>
    <source>
        <strain evidence="2">ED321 Heterogonic</strain>
    </source>
</reference>
<dbReference type="OrthoDB" id="5876102at2759"/>
<sequence>MKTVLQAGMAKKVPVKKEETVKFFKKLLAYRETLPQSAIDKFKLKYSRPFKTPGPNKVHSAAFKRFDSLASLLLEKVKATNQCAAFKGIPETLHATMVNYSILKQNPKATSVLYVDMKKAFDSVFHSVMRKTVGALNLPASITKYIQGMLGSRGFTISNVDKTKSMKDNRVNVKRGIMQGCALAPCLFVIGMDIISYQINKESMLPIGHEEGETVADTPDSKHIKKMSETAMTNHISFVDDMKIFAMDNATIKRFKVIFESVALQLGFYVNAKKCGVLYNNKLDNVMLENISKLTDCYKYLGIPKLGRSICVETLEKSLEKKILGSVCQVFKTKLNIGQKIKWFNSSIAPAIGYAVAHALPAVKQGILPSLCKRLDKLVIKILAGNITDSEQIEVRQ</sequence>
<reference evidence="4" key="3">
    <citation type="submission" date="2020-12" db="UniProtKB">
        <authorList>
            <consortium name="WormBaseParasite"/>
        </authorList>
    </citation>
    <scope>IDENTIFICATION</scope>
</reference>
<name>A0A090MR03_STRRB</name>
<reference evidence="3" key="1">
    <citation type="submission" date="2014-09" db="EMBL/GenBank/DDBJ databases">
        <authorList>
            <person name="Martin A.A."/>
        </authorList>
    </citation>
    <scope>NUCLEOTIDE SEQUENCE</scope>
    <source>
        <strain evidence="3">ED321</strain>
    </source>
</reference>
<organism evidence="2">
    <name type="scientific">Strongyloides ratti</name>
    <name type="common">Parasitic roundworm</name>
    <dbReference type="NCBI Taxonomy" id="34506"/>
    <lineage>
        <taxon>Eukaryota</taxon>
        <taxon>Metazoa</taxon>
        <taxon>Ecdysozoa</taxon>
        <taxon>Nematoda</taxon>
        <taxon>Chromadorea</taxon>
        <taxon>Rhabditida</taxon>
        <taxon>Tylenchina</taxon>
        <taxon>Panagrolaimomorpha</taxon>
        <taxon>Strongyloidoidea</taxon>
        <taxon>Strongyloididae</taxon>
        <taxon>Strongyloides</taxon>
    </lineage>
</organism>
<dbReference type="InterPro" id="IPR000477">
    <property type="entry name" value="RT_dom"/>
</dbReference>
<dbReference type="PANTHER" id="PTHR35450">
    <property type="entry name" value="REVERSE TRANSCRIPTASE DOMAIN-CONTAINING PROTEIN"/>
    <property type="match status" value="1"/>
</dbReference>
<dbReference type="CTD" id="36385416"/>
<gene>
    <name evidence="2 4 5" type="ORF">SRAE_X000233800</name>
</gene>
<dbReference type="PROSITE" id="PS50878">
    <property type="entry name" value="RT_POL"/>
    <property type="match status" value="1"/>
</dbReference>